<dbReference type="eggNOG" id="COG0515">
    <property type="taxonomic scope" value="Bacteria"/>
</dbReference>
<evidence type="ECO:0000256" key="1">
    <source>
        <dbReference type="SAM" id="MobiDB-lite"/>
    </source>
</evidence>
<dbReference type="EMBL" id="AAMO01000005">
    <property type="protein sequence ID" value="EAQ03137.1"/>
    <property type="molecule type" value="Genomic_DNA"/>
</dbReference>
<dbReference type="STRING" id="252305.OB2597_13373"/>
<protein>
    <recommendedName>
        <fullName evidence="2">DUF4384 domain-containing protein</fullName>
    </recommendedName>
</protein>
<feature type="domain" description="DUF4384" evidence="2">
    <location>
        <begin position="499"/>
        <end position="581"/>
    </location>
</feature>
<feature type="region of interest" description="Disordered" evidence="1">
    <location>
        <begin position="333"/>
        <end position="352"/>
    </location>
</feature>
<dbReference type="AlphaFoldDB" id="A3TYA3"/>
<name>A3TYA3_PSEBH</name>
<reference evidence="3 4" key="1">
    <citation type="journal article" date="2010" name="J. Bacteriol.">
        <title>Genome sequences of Oceanicola granulosus HTCC2516(T) and Oceanicola batsensis HTCC2597(TDelta).</title>
        <authorList>
            <person name="Thrash J.C."/>
            <person name="Cho J.C."/>
            <person name="Vergin K.L."/>
            <person name="Giovannoni S.J."/>
        </authorList>
    </citation>
    <scope>NUCLEOTIDE SEQUENCE [LARGE SCALE GENOMIC DNA]</scope>
    <source>
        <strain evidence="4">ATCC BAA-863 / DSM 15984 / KCTC 12145 / HTCC2597</strain>
    </source>
</reference>
<feature type="compositionally biased region" description="Polar residues" evidence="1">
    <location>
        <begin position="38"/>
        <end position="53"/>
    </location>
</feature>
<evidence type="ECO:0000259" key="2">
    <source>
        <dbReference type="Pfam" id="PF14326"/>
    </source>
</evidence>
<feature type="region of interest" description="Disordered" evidence="1">
    <location>
        <begin position="209"/>
        <end position="232"/>
    </location>
</feature>
<feature type="compositionally biased region" description="Low complexity" evidence="1">
    <location>
        <begin position="72"/>
        <end position="88"/>
    </location>
</feature>
<feature type="region of interest" description="Disordered" evidence="1">
    <location>
        <begin position="27"/>
        <end position="88"/>
    </location>
</feature>
<comment type="caution">
    <text evidence="3">The sequence shown here is derived from an EMBL/GenBank/DDBJ whole genome shotgun (WGS) entry which is preliminary data.</text>
</comment>
<accession>A3TYA3</accession>
<gene>
    <name evidence="3" type="ORF">OB2597_13373</name>
</gene>
<keyword evidence="4" id="KW-1185">Reference proteome</keyword>
<proteinExistence type="predicted"/>
<dbReference type="InterPro" id="IPR025493">
    <property type="entry name" value="DUF4384"/>
</dbReference>
<feature type="compositionally biased region" description="Low complexity" evidence="1">
    <location>
        <begin position="166"/>
        <end position="179"/>
    </location>
</feature>
<organism evidence="3 4">
    <name type="scientific">Pseudooceanicola batsensis (strain ATCC BAA-863 / DSM 15984 / KCTC 12145 / HTCC2597)</name>
    <name type="common">Oceanicola batsensis</name>
    <dbReference type="NCBI Taxonomy" id="252305"/>
    <lineage>
        <taxon>Bacteria</taxon>
        <taxon>Pseudomonadati</taxon>
        <taxon>Pseudomonadota</taxon>
        <taxon>Alphaproteobacteria</taxon>
        <taxon>Rhodobacterales</taxon>
        <taxon>Paracoccaceae</taxon>
        <taxon>Pseudooceanicola</taxon>
    </lineage>
</organism>
<dbReference type="Pfam" id="PF14326">
    <property type="entry name" value="DUF4384"/>
    <property type="match status" value="1"/>
</dbReference>
<evidence type="ECO:0000313" key="3">
    <source>
        <dbReference type="EMBL" id="EAQ03137.1"/>
    </source>
</evidence>
<dbReference type="OrthoDB" id="8456171at2"/>
<dbReference type="Proteomes" id="UP000004318">
    <property type="component" value="Unassembled WGS sequence"/>
</dbReference>
<feature type="region of interest" description="Disordered" evidence="1">
    <location>
        <begin position="304"/>
        <end position="323"/>
    </location>
</feature>
<dbReference type="RefSeq" id="WP_009806891.1">
    <property type="nucleotide sequence ID" value="NZ_CH724131.1"/>
</dbReference>
<feature type="region of interest" description="Disordered" evidence="1">
    <location>
        <begin position="111"/>
        <end position="179"/>
    </location>
</feature>
<dbReference type="HOGENOM" id="CLU_526566_0_0_5"/>
<evidence type="ECO:0000313" key="4">
    <source>
        <dbReference type="Proteomes" id="UP000004318"/>
    </source>
</evidence>
<sequence>MGGAGRWTAALAASALAHFGAAGLYLALNDPQPPPDQATGTSSVEMDTVTAPTQDALPQEATAERAEEAEGESAAVSAGAVSRSRARPVAVPTATAGAVAPEAAAIHGVEATGAELTRVTPGAPRATPSRLDASSLSAQEAEADPLASADPVSADATPLRPDTRPARAAQPEAAALTGVAAPTATAAPVAEADPITLGEATAAGQRLAVAAPDRQSLSGEKPAAESAAAAAPDTAVAATVLPDAQAAQAERPAGATASALASPSKPAAALSAAVAPAVAAVPDSAAAAPAVALPAAQSLAQAAPPAARADPVAPTGRATGAETPETTAAPALAAAGEPAAPRSPPATVAPSATLPATQGKAALAWQFGDRTVTDPQALETIQAFMSPQALDGAEEVRDDLASILTGVDCARVSATFVPETGALVLRGHIPDPELRGPLLAAMRDQVGEGLKVTANLLHLPKPQCGALEGIAQAGLPQSTDQFTNTRLIGANAQARDYRFTDGQRLQFDLTAPDYDAYVYVDYFAADGSVIHLVPNETIPLDHHDAQSVVGIGTDRPGRPGLRLTIGPPFGQEIAVAFAASERLYEGLRPITEPAEPYLAFLRDRIAAARAAHPDFKGEWVYFFITTAPATQ</sequence>